<dbReference type="CTD" id="6753687"/>
<accession>B3RYE3</accession>
<dbReference type="GeneID" id="6753687"/>
<dbReference type="OrthoDB" id="10065820at2759"/>
<protein>
    <recommendedName>
        <fullName evidence="4">Arginine/serine-rich protein PNISR</fullName>
    </recommendedName>
</protein>
<gene>
    <name evidence="2" type="ORF">TRIADDRAFT_56528</name>
</gene>
<sequence length="531" mass="60477">MWHQEGRGMPNPNDNSNQWQQQQEYYQQQRYYGNYYGEQNPANNDPAIWAQKAAEWIKHKESVSHRNNDLSGQFAHGGEMGFDGRHPSHFYPHDANFEQDRLQQSNVDHYNYSAMSGNEILYDNESSQHMQHAPVIPVGPDGMTVDQAPYYNHYPEQDLYGGAPNAADSLPNPHAPIGYGYDQYNELTAPVGLQPDASHLSASAAENNKKKTLPLWLRQSLEKLEKDKQKKSQQENLNASFNKSDKLSTSLNYSGYAFEASPMNSPSPIQEAESAHSDSEAYNTDEKTEALSSANIVKEHCLQSEQNLLVHVRKILTEVLLEVTDEMIQSIANENLQITKSATATVLASSSALAALEGLGAYDQDSDEDDDNSAKTRIKSSTTPKSEDNANDVNASFVREGEAPGRESDSKPRSRRSSNDKSNQEDYSKRDYHTHHRSRRRSRSRSRSYSPRRRRSRSPDSRRTSYSDKYKSSRHHRDLSSSPEYHRYRKKSVPFLDNYDRLVKCFVRLQTVLIIIMCEIVNRDRKIMALG</sequence>
<name>B3RYE3_TRIAD</name>
<feature type="region of interest" description="Disordered" evidence="1">
    <location>
        <begin position="362"/>
        <end position="485"/>
    </location>
</feature>
<dbReference type="InParanoid" id="B3RYE3"/>
<feature type="compositionally biased region" description="Basic residues" evidence="1">
    <location>
        <begin position="432"/>
        <end position="456"/>
    </location>
</feature>
<feature type="compositionally biased region" description="Basic and acidic residues" evidence="1">
    <location>
        <begin position="273"/>
        <end position="287"/>
    </location>
</feature>
<evidence type="ECO:0000313" key="2">
    <source>
        <dbReference type="EMBL" id="EDV25023.1"/>
    </source>
</evidence>
<dbReference type="HOGENOM" id="CLU_513246_0_0_1"/>
<dbReference type="eggNOG" id="ENOG502QUV0">
    <property type="taxonomic scope" value="Eukaryota"/>
</dbReference>
<feature type="compositionally biased region" description="Basic and acidic residues" evidence="1">
    <location>
        <begin position="457"/>
        <end position="471"/>
    </location>
</feature>
<dbReference type="Proteomes" id="UP000009022">
    <property type="component" value="Unassembled WGS sequence"/>
</dbReference>
<dbReference type="KEGG" id="tad:TRIADDRAFT_56528"/>
<dbReference type="RefSeq" id="XP_002112913.1">
    <property type="nucleotide sequence ID" value="XM_002112877.1"/>
</dbReference>
<evidence type="ECO:0000256" key="1">
    <source>
        <dbReference type="SAM" id="MobiDB-lite"/>
    </source>
</evidence>
<evidence type="ECO:0000313" key="3">
    <source>
        <dbReference type="Proteomes" id="UP000009022"/>
    </source>
</evidence>
<feature type="compositionally biased region" description="Basic and acidic residues" evidence="1">
    <location>
        <begin position="399"/>
        <end position="431"/>
    </location>
</feature>
<feature type="region of interest" description="Disordered" evidence="1">
    <location>
        <begin position="1"/>
        <end position="24"/>
    </location>
</feature>
<feature type="region of interest" description="Disordered" evidence="1">
    <location>
        <begin position="262"/>
        <end position="287"/>
    </location>
</feature>
<dbReference type="Pfam" id="PF15996">
    <property type="entry name" value="PNISR"/>
    <property type="match status" value="1"/>
</dbReference>
<feature type="compositionally biased region" description="Low complexity" evidence="1">
    <location>
        <begin position="11"/>
        <end position="24"/>
    </location>
</feature>
<keyword evidence="3" id="KW-1185">Reference proteome</keyword>
<dbReference type="EMBL" id="DS985245">
    <property type="protein sequence ID" value="EDV25023.1"/>
    <property type="molecule type" value="Genomic_DNA"/>
</dbReference>
<reference evidence="2 3" key="1">
    <citation type="journal article" date="2008" name="Nature">
        <title>The Trichoplax genome and the nature of placozoans.</title>
        <authorList>
            <person name="Srivastava M."/>
            <person name="Begovic E."/>
            <person name="Chapman J."/>
            <person name="Putnam N.H."/>
            <person name="Hellsten U."/>
            <person name="Kawashima T."/>
            <person name="Kuo A."/>
            <person name="Mitros T."/>
            <person name="Salamov A."/>
            <person name="Carpenter M.L."/>
            <person name="Signorovitch A.Y."/>
            <person name="Moreno M.A."/>
            <person name="Kamm K."/>
            <person name="Grimwood J."/>
            <person name="Schmutz J."/>
            <person name="Shapiro H."/>
            <person name="Grigoriev I.V."/>
            <person name="Buss L.W."/>
            <person name="Schierwater B."/>
            <person name="Dellaporta S.L."/>
            <person name="Rokhsar D.S."/>
        </authorList>
    </citation>
    <scope>NUCLEOTIDE SEQUENCE [LARGE SCALE GENOMIC DNA]</scope>
    <source>
        <strain evidence="2 3">Grell-BS-1999</strain>
    </source>
</reference>
<dbReference type="STRING" id="10228.B3RYE3"/>
<evidence type="ECO:0008006" key="4">
    <source>
        <dbReference type="Google" id="ProtNLM"/>
    </source>
</evidence>
<organism evidence="2 3">
    <name type="scientific">Trichoplax adhaerens</name>
    <name type="common">Trichoplax reptans</name>
    <dbReference type="NCBI Taxonomy" id="10228"/>
    <lineage>
        <taxon>Eukaryota</taxon>
        <taxon>Metazoa</taxon>
        <taxon>Placozoa</taxon>
        <taxon>Uniplacotomia</taxon>
        <taxon>Trichoplacea</taxon>
        <taxon>Trichoplacidae</taxon>
        <taxon>Trichoplax</taxon>
    </lineage>
</organism>
<dbReference type="PANTHER" id="PTHR31518">
    <property type="entry name" value="ARGININE/SERINE-RICH PROTEIN PNISR"/>
    <property type="match status" value="1"/>
</dbReference>
<proteinExistence type="predicted"/>
<dbReference type="InterPro" id="IPR031937">
    <property type="entry name" value="PNISR"/>
</dbReference>
<dbReference type="AlphaFoldDB" id="B3RYE3"/>